<accession>A0A077HMZ5</accession>
<dbReference type="HOGENOM" id="CLU_161884_0_0_11"/>
<keyword evidence="1" id="KW-0472">Membrane</keyword>
<dbReference type="RefSeq" id="WP_038609303.1">
    <property type="nucleotide sequence ID" value="NZ_CP009215.1"/>
</dbReference>
<dbReference type="KEGG" id="cuv:CUREI_00800"/>
<name>A0A077HMZ5_9CORY</name>
<dbReference type="AlphaFoldDB" id="A0A077HMZ5"/>
<feature type="transmembrane region" description="Helical" evidence="1">
    <location>
        <begin position="12"/>
        <end position="33"/>
    </location>
</feature>
<reference evidence="2 3" key="1">
    <citation type="submission" date="2014-08" db="EMBL/GenBank/DDBJ databases">
        <title>Complete genome sequence of Corynebacterium ureicelerivorans DSM 45051, a lipophilic and urea-splitting isolate from a blood culture of a septicaemia patient.</title>
        <authorList>
            <person name="Tippelt A."/>
            <person name="Albersmeier A."/>
            <person name="Brinkrolf K."/>
            <person name="Ruckert C."/>
            <person name="Tauch A."/>
        </authorList>
    </citation>
    <scope>NUCLEOTIDE SEQUENCE [LARGE SCALE GENOMIC DNA]</scope>
    <source>
        <strain evidence="2 3">IMMIB RIV-2301</strain>
    </source>
</reference>
<evidence type="ECO:0000313" key="2">
    <source>
        <dbReference type="EMBL" id="AIL96047.1"/>
    </source>
</evidence>
<evidence type="ECO:0000256" key="1">
    <source>
        <dbReference type="SAM" id="Phobius"/>
    </source>
</evidence>
<evidence type="ECO:0000313" key="3">
    <source>
        <dbReference type="Proteomes" id="UP000028939"/>
    </source>
</evidence>
<protein>
    <submittedName>
        <fullName evidence="2">Uncharacterized protein</fullName>
    </submittedName>
</protein>
<sequence>MNTVETALSLSSLVVVTAAIVGGIATVAAYITAVDVAGAAARAYALGVDYSAPRGAVEVTERAGLATAEAAVPAPIGTMRATAVFPVEF</sequence>
<keyword evidence="1" id="KW-1133">Transmembrane helix</keyword>
<dbReference type="STRING" id="401472.CUREI_00800"/>
<dbReference type="OrthoDB" id="4428137at2"/>
<proteinExistence type="predicted"/>
<keyword evidence="3" id="KW-1185">Reference proteome</keyword>
<dbReference type="Proteomes" id="UP000028939">
    <property type="component" value="Chromosome"/>
</dbReference>
<keyword evidence="1" id="KW-0812">Transmembrane</keyword>
<organism evidence="2 3">
    <name type="scientific">Corynebacterium ureicelerivorans</name>
    <dbReference type="NCBI Taxonomy" id="401472"/>
    <lineage>
        <taxon>Bacteria</taxon>
        <taxon>Bacillati</taxon>
        <taxon>Actinomycetota</taxon>
        <taxon>Actinomycetes</taxon>
        <taxon>Mycobacteriales</taxon>
        <taxon>Corynebacteriaceae</taxon>
        <taxon>Corynebacterium</taxon>
    </lineage>
</organism>
<dbReference type="EMBL" id="CP009215">
    <property type="protein sequence ID" value="AIL96047.1"/>
    <property type="molecule type" value="Genomic_DNA"/>
</dbReference>
<gene>
    <name evidence="2" type="ORF">CUREI_00800</name>
</gene>